<proteinExistence type="predicted"/>
<dbReference type="EMBL" id="JBBNAG010000004">
    <property type="protein sequence ID" value="KAK9140246.1"/>
    <property type="molecule type" value="Genomic_DNA"/>
</dbReference>
<reference evidence="1 2" key="1">
    <citation type="submission" date="2024-01" db="EMBL/GenBank/DDBJ databases">
        <title>Genome assemblies of Stephania.</title>
        <authorList>
            <person name="Yang L."/>
        </authorList>
    </citation>
    <scope>NUCLEOTIDE SEQUENCE [LARGE SCALE GENOMIC DNA]</scope>
    <source>
        <strain evidence="1">JXDWG</strain>
        <tissue evidence="1">Leaf</tissue>
    </source>
</reference>
<organism evidence="1 2">
    <name type="scientific">Stephania cephalantha</name>
    <dbReference type="NCBI Taxonomy" id="152367"/>
    <lineage>
        <taxon>Eukaryota</taxon>
        <taxon>Viridiplantae</taxon>
        <taxon>Streptophyta</taxon>
        <taxon>Embryophyta</taxon>
        <taxon>Tracheophyta</taxon>
        <taxon>Spermatophyta</taxon>
        <taxon>Magnoliopsida</taxon>
        <taxon>Ranunculales</taxon>
        <taxon>Menispermaceae</taxon>
        <taxon>Menispermoideae</taxon>
        <taxon>Cissampelideae</taxon>
        <taxon>Stephania</taxon>
    </lineage>
</organism>
<dbReference type="PANTHER" id="PTHR36051:SF2">
    <property type="entry name" value="DYNAMIN"/>
    <property type="match status" value="1"/>
</dbReference>
<dbReference type="AlphaFoldDB" id="A0AAP0PGQ9"/>
<protein>
    <submittedName>
        <fullName evidence="1">Uncharacterized protein</fullName>
    </submittedName>
</protein>
<comment type="caution">
    <text evidence="1">The sequence shown here is derived from an EMBL/GenBank/DDBJ whole genome shotgun (WGS) entry which is preliminary data.</text>
</comment>
<evidence type="ECO:0000313" key="1">
    <source>
        <dbReference type="EMBL" id="KAK9140246.1"/>
    </source>
</evidence>
<gene>
    <name evidence="1" type="ORF">Scep_009927</name>
</gene>
<name>A0AAP0PGQ9_9MAGN</name>
<keyword evidence="2" id="KW-1185">Reference proteome</keyword>
<evidence type="ECO:0000313" key="2">
    <source>
        <dbReference type="Proteomes" id="UP001419268"/>
    </source>
</evidence>
<dbReference type="Proteomes" id="UP001419268">
    <property type="component" value="Unassembled WGS sequence"/>
</dbReference>
<dbReference type="PANTHER" id="PTHR36051">
    <property type="entry name" value="DYNAMIN"/>
    <property type="match status" value="1"/>
</dbReference>
<sequence length="304" mass="32857">MEGIPERKQVSIEWENPFALKVGQVFTGFGIGCGVGIGVGRPLNLGAIPALQQVTTAARGATDAFSGLGRHVNSSLRILGTKNIEAGIGCGVGFGHGFGVGLAIKPGVLHKLHSCIAEALMRIALKFGVDPGLSSNQKMLPGSLNTTMNAMNGTILQSPMGNLFQSATKLPEQTQGKLLDIIDVESKQEPTTSKGTSSNALAGSRYEHVVSSFLKNPVLKDEDDFEVRKLVGRLDLVNNILQMVLKHQQIIDEMIEENEKLRHVLIEELKVPPNKLQASKTSCVRSISPCANCFECRRRLKKHK</sequence>
<dbReference type="PROSITE" id="PS51257">
    <property type="entry name" value="PROKAR_LIPOPROTEIN"/>
    <property type="match status" value="1"/>
</dbReference>
<accession>A0AAP0PGQ9</accession>